<reference evidence="13 14" key="1">
    <citation type="submission" date="2023-09" db="EMBL/GenBank/DDBJ databases">
        <authorList>
            <person name="Rey-Velasco X."/>
        </authorList>
    </citation>
    <scope>NUCLEOTIDE SEQUENCE [LARGE SCALE GENOMIC DNA]</scope>
    <source>
        <strain evidence="13 14">P385</strain>
    </source>
</reference>
<dbReference type="Gene3D" id="3.10.20.310">
    <property type="entry name" value="membrane protein fhac"/>
    <property type="match status" value="3"/>
</dbReference>
<keyword evidence="4" id="KW-1134">Transmembrane beta strand</keyword>
<dbReference type="InterPro" id="IPR035243">
    <property type="entry name" value="TamA_POTRA_Dom_1"/>
</dbReference>
<evidence type="ECO:0000256" key="3">
    <source>
        <dbReference type="ARBA" id="ARBA00015419"/>
    </source>
</evidence>
<protein>
    <recommendedName>
        <fullName evidence="3">Translocation and assembly module subunit TamA</fullName>
    </recommendedName>
    <alternativeName>
        <fullName evidence="9">Autotransporter assembly factor TamA</fullName>
    </alternativeName>
</protein>
<dbReference type="Pfam" id="PF17243">
    <property type="entry name" value="POTRA_TamA_1"/>
    <property type="match status" value="1"/>
</dbReference>
<dbReference type="PANTHER" id="PTHR12815">
    <property type="entry name" value="SORTING AND ASSEMBLY MACHINERY SAMM50 PROTEIN FAMILY MEMBER"/>
    <property type="match status" value="1"/>
</dbReference>
<dbReference type="EMBL" id="JAVRHY010000008">
    <property type="protein sequence ID" value="MDT0618836.1"/>
    <property type="molecule type" value="Genomic_DNA"/>
</dbReference>
<evidence type="ECO:0000256" key="4">
    <source>
        <dbReference type="ARBA" id="ARBA00022452"/>
    </source>
</evidence>
<keyword evidence="5" id="KW-0812">Transmembrane</keyword>
<dbReference type="PANTHER" id="PTHR12815:SF47">
    <property type="entry name" value="TRANSLOCATION AND ASSEMBLY MODULE SUBUNIT TAMA"/>
    <property type="match status" value="1"/>
</dbReference>
<dbReference type="Proteomes" id="UP001259982">
    <property type="component" value="Unassembled WGS sequence"/>
</dbReference>
<evidence type="ECO:0000256" key="10">
    <source>
        <dbReference type="ARBA" id="ARBA00093548"/>
    </source>
</evidence>
<dbReference type="Pfam" id="PF01103">
    <property type="entry name" value="Omp85"/>
    <property type="match status" value="1"/>
</dbReference>
<accession>A0ABU3B8N9</accession>
<sequence>MALLALCGPVRADEVSVTLEGIEGELADNARAFLTIDDKPTRERDEARVRRLHRLASGEIRQALQPFGYYQPEIEAELTREDDQWRARYQVDPGPATRVTSLELDAVGEGADLPAVQEVLADSVLGTGKQLDHRHYEATKSALLSAAYDAGYLDAGYRTAAIRVQPEQAEAEIELVLETGPRYYFGPIEIEQDILDPAFAQRYVPFESGTPFNAERLIDLQLALGDTDYFDQVQIEARRDELLNEPGVDPAPQVPVRVSTEPRKPRRYTASVGYGTDTGARLGLGAEFRRLNRRGHQFRTDLRLSEIKQSLSARYDIPIDNVLEDRLSFGATATQEEIGDVRTDQFRLSASREDGWAKGRRRLYLNLERESFDLGNGRRSSDLLYPGATLSLKQADDLLRPRQGISLSLDVHGGTEALVSATDFIQGHLTAALVVPIGDRARLLTRGELAGTQTSDFDALPPSQRFYAGGDRSVRGYGYQEIGPKNAAGENTGGQYLAIASIEAEYLFYKQFGAAVFFDAGDASPTTGFDLKRGVGVGFRWLSPIGTLRIDFAHPLDDPDSDFSFHFSLGPDL</sequence>
<proteinExistence type="inferred from homology"/>
<name>A0ABU3B8N9_9GAMM</name>
<feature type="domain" description="Bacterial surface antigen (D15)" evidence="11">
    <location>
        <begin position="276"/>
        <end position="570"/>
    </location>
</feature>
<comment type="subunit">
    <text evidence="10">Interacts with TamB to form the translocation and assembly module (TAM).</text>
</comment>
<evidence type="ECO:0000256" key="5">
    <source>
        <dbReference type="ARBA" id="ARBA00022692"/>
    </source>
</evidence>
<evidence type="ECO:0000259" key="11">
    <source>
        <dbReference type="Pfam" id="PF01103"/>
    </source>
</evidence>
<evidence type="ECO:0000256" key="1">
    <source>
        <dbReference type="ARBA" id="ARBA00004442"/>
    </source>
</evidence>
<comment type="caution">
    <text evidence="13">The sequence shown here is derived from an EMBL/GenBank/DDBJ whole genome shotgun (WGS) entry which is preliminary data.</text>
</comment>
<keyword evidence="14" id="KW-1185">Reference proteome</keyword>
<gene>
    <name evidence="13" type="ORF">RM531_10155</name>
</gene>
<evidence type="ECO:0000256" key="2">
    <source>
        <dbReference type="ARBA" id="ARBA00010248"/>
    </source>
</evidence>
<comment type="similarity">
    <text evidence="2">Belongs to the TamA family.</text>
</comment>
<dbReference type="InterPro" id="IPR000184">
    <property type="entry name" value="Bac_surfAg_D15"/>
</dbReference>
<feature type="domain" description="TamA POTRA" evidence="12">
    <location>
        <begin position="16"/>
        <end position="93"/>
    </location>
</feature>
<dbReference type="RefSeq" id="WP_311659058.1">
    <property type="nucleotide sequence ID" value="NZ_JAVRHY010000008.1"/>
</dbReference>
<evidence type="ECO:0000313" key="14">
    <source>
        <dbReference type="Proteomes" id="UP001259982"/>
    </source>
</evidence>
<keyword evidence="8" id="KW-0998">Cell outer membrane</keyword>
<evidence type="ECO:0000256" key="9">
    <source>
        <dbReference type="ARBA" id="ARBA00033063"/>
    </source>
</evidence>
<keyword evidence="6" id="KW-0732">Signal</keyword>
<organism evidence="13 14">
    <name type="scientific">Spectribacter acetivorans</name>
    <dbReference type="NCBI Taxonomy" id="3075603"/>
    <lineage>
        <taxon>Bacteria</taxon>
        <taxon>Pseudomonadati</taxon>
        <taxon>Pseudomonadota</taxon>
        <taxon>Gammaproteobacteria</taxon>
        <taxon>Salinisphaerales</taxon>
        <taxon>Salinisphaeraceae</taxon>
        <taxon>Spectribacter</taxon>
    </lineage>
</organism>
<evidence type="ECO:0000256" key="8">
    <source>
        <dbReference type="ARBA" id="ARBA00023237"/>
    </source>
</evidence>
<evidence type="ECO:0000256" key="7">
    <source>
        <dbReference type="ARBA" id="ARBA00023136"/>
    </source>
</evidence>
<keyword evidence="7" id="KW-0472">Membrane</keyword>
<evidence type="ECO:0000313" key="13">
    <source>
        <dbReference type="EMBL" id="MDT0618836.1"/>
    </source>
</evidence>
<dbReference type="InterPro" id="IPR039910">
    <property type="entry name" value="D15-like"/>
</dbReference>
<evidence type="ECO:0000256" key="6">
    <source>
        <dbReference type="ARBA" id="ARBA00022729"/>
    </source>
</evidence>
<evidence type="ECO:0000259" key="12">
    <source>
        <dbReference type="Pfam" id="PF17243"/>
    </source>
</evidence>
<dbReference type="Gene3D" id="2.40.160.50">
    <property type="entry name" value="membrane protein fhac: a member of the omp85/tpsb transporter family"/>
    <property type="match status" value="1"/>
</dbReference>
<comment type="subcellular location">
    <subcellularLocation>
        <location evidence="1">Cell outer membrane</location>
    </subcellularLocation>
</comment>